<feature type="domain" description="Glutamine amidotransferase type-2" evidence="10">
    <location>
        <begin position="1"/>
        <end position="151"/>
    </location>
</feature>
<dbReference type="InterPro" id="IPR033738">
    <property type="entry name" value="AsnB_N"/>
</dbReference>
<dbReference type="PANTHER" id="PTHR43284:SF1">
    <property type="entry name" value="ASPARAGINE SYNTHETASE"/>
    <property type="match status" value="1"/>
</dbReference>
<evidence type="ECO:0000256" key="5">
    <source>
        <dbReference type="ARBA" id="ARBA00022840"/>
    </source>
</evidence>
<dbReference type="InterPro" id="IPR051786">
    <property type="entry name" value="ASN_synthetase/amidase"/>
</dbReference>
<dbReference type="Pfam" id="PF13537">
    <property type="entry name" value="GATase_7"/>
    <property type="match status" value="1"/>
</dbReference>
<evidence type="ECO:0000313" key="12">
    <source>
        <dbReference type="Proteomes" id="UP000642180"/>
    </source>
</evidence>
<evidence type="ECO:0000256" key="1">
    <source>
        <dbReference type="ARBA" id="ARBA00005187"/>
    </source>
</evidence>
<evidence type="ECO:0000259" key="10">
    <source>
        <dbReference type="PROSITE" id="PS51278"/>
    </source>
</evidence>
<keyword evidence="12" id="KW-1185">Reference proteome</keyword>
<evidence type="ECO:0000256" key="3">
    <source>
        <dbReference type="ARBA" id="ARBA00012737"/>
    </source>
</evidence>
<keyword evidence="6" id="KW-0315">Glutamine amidotransferase</keyword>
<proteinExistence type="inferred from homology"/>
<comment type="catalytic activity">
    <reaction evidence="7">
        <text>L-aspartate + L-glutamine + ATP + H2O = L-asparagine + L-glutamate + AMP + diphosphate + H(+)</text>
        <dbReference type="Rhea" id="RHEA:12228"/>
        <dbReference type="ChEBI" id="CHEBI:15377"/>
        <dbReference type="ChEBI" id="CHEBI:15378"/>
        <dbReference type="ChEBI" id="CHEBI:29985"/>
        <dbReference type="ChEBI" id="CHEBI:29991"/>
        <dbReference type="ChEBI" id="CHEBI:30616"/>
        <dbReference type="ChEBI" id="CHEBI:33019"/>
        <dbReference type="ChEBI" id="CHEBI:58048"/>
        <dbReference type="ChEBI" id="CHEBI:58359"/>
        <dbReference type="ChEBI" id="CHEBI:456215"/>
        <dbReference type="EC" id="6.3.5.4"/>
    </reaction>
</comment>
<dbReference type="SUPFAM" id="SSF56235">
    <property type="entry name" value="N-terminal nucleophile aminohydrolases (Ntn hydrolases)"/>
    <property type="match status" value="1"/>
</dbReference>
<dbReference type="EC" id="6.3.5.4" evidence="3"/>
<dbReference type="PIRSF" id="PIRSF001589">
    <property type="entry name" value="Asn_synthetase_glu-h"/>
    <property type="match status" value="1"/>
</dbReference>
<dbReference type="PROSITE" id="PS51278">
    <property type="entry name" value="GATASE_TYPE_2"/>
    <property type="match status" value="1"/>
</dbReference>
<keyword evidence="5 8" id="KW-0067">ATP-binding</keyword>
<keyword evidence="4 8" id="KW-0547">Nucleotide-binding</keyword>
<evidence type="ECO:0000313" key="11">
    <source>
        <dbReference type="EMBL" id="GGI17918.1"/>
    </source>
</evidence>
<dbReference type="Gene3D" id="3.60.20.10">
    <property type="entry name" value="Glutamine Phosphoribosylpyrophosphate, subunit 1, domain 1"/>
    <property type="match status" value="1"/>
</dbReference>
<dbReference type="GO" id="GO:0005829">
    <property type="term" value="C:cytosol"/>
    <property type="evidence" value="ECO:0007669"/>
    <property type="project" value="TreeGrafter"/>
</dbReference>
<accession>A0A8J3APU8</accession>
<protein>
    <recommendedName>
        <fullName evidence="3">asparagine synthase (glutamine-hydrolyzing)</fullName>
        <ecNumber evidence="3">6.3.5.4</ecNumber>
    </recommendedName>
</protein>
<dbReference type="InterPro" id="IPR014729">
    <property type="entry name" value="Rossmann-like_a/b/a_fold"/>
</dbReference>
<comment type="similarity">
    <text evidence="2">Belongs to the asparagine synthetase family.</text>
</comment>
<evidence type="ECO:0000256" key="9">
    <source>
        <dbReference type="PIRSR" id="PIRSR001589-3"/>
    </source>
</evidence>
<dbReference type="InterPro" id="IPR017932">
    <property type="entry name" value="GATase_2_dom"/>
</dbReference>
<evidence type="ECO:0000256" key="7">
    <source>
        <dbReference type="ARBA" id="ARBA00048741"/>
    </source>
</evidence>
<dbReference type="GO" id="GO:0005524">
    <property type="term" value="F:ATP binding"/>
    <property type="evidence" value="ECO:0007669"/>
    <property type="project" value="UniProtKB-KW"/>
</dbReference>
<dbReference type="GO" id="GO:0004066">
    <property type="term" value="F:asparagine synthase (glutamine-hydrolyzing) activity"/>
    <property type="evidence" value="ECO:0007669"/>
    <property type="project" value="UniProtKB-EC"/>
</dbReference>
<dbReference type="CDD" id="cd01991">
    <property type="entry name" value="Asn_synthase_B_C"/>
    <property type="match status" value="1"/>
</dbReference>
<evidence type="ECO:0000256" key="6">
    <source>
        <dbReference type="ARBA" id="ARBA00022962"/>
    </source>
</evidence>
<dbReference type="InterPro" id="IPR029055">
    <property type="entry name" value="Ntn_hydrolases_N"/>
</dbReference>
<evidence type="ECO:0000256" key="4">
    <source>
        <dbReference type="ARBA" id="ARBA00022741"/>
    </source>
</evidence>
<dbReference type="GO" id="GO:0006529">
    <property type="term" value="P:asparagine biosynthetic process"/>
    <property type="evidence" value="ECO:0007669"/>
    <property type="project" value="InterPro"/>
</dbReference>
<gene>
    <name evidence="11" type="ORF">GCM10008066_11390</name>
</gene>
<dbReference type="EMBL" id="BMDI01000001">
    <property type="protein sequence ID" value="GGI17918.1"/>
    <property type="molecule type" value="Genomic_DNA"/>
</dbReference>
<dbReference type="InterPro" id="IPR006426">
    <property type="entry name" value="Asn_synth_AEB"/>
</dbReference>
<dbReference type="Pfam" id="PF00733">
    <property type="entry name" value="Asn_synthase"/>
    <property type="match status" value="1"/>
</dbReference>
<dbReference type="Gene3D" id="3.40.50.620">
    <property type="entry name" value="HUPs"/>
    <property type="match status" value="1"/>
</dbReference>
<feature type="binding site" evidence="8">
    <location>
        <position position="38"/>
    </location>
    <ligand>
        <name>L-glutamine</name>
        <dbReference type="ChEBI" id="CHEBI:58359"/>
    </ligand>
</feature>
<reference evidence="12" key="1">
    <citation type="journal article" date="2019" name="Int. J. Syst. Evol. Microbiol.">
        <title>The Global Catalogue of Microorganisms (GCM) 10K type strain sequencing project: providing services to taxonomists for standard genome sequencing and annotation.</title>
        <authorList>
            <consortium name="The Broad Institute Genomics Platform"/>
            <consortium name="The Broad Institute Genome Sequencing Center for Infectious Disease"/>
            <person name="Wu L."/>
            <person name="Ma J."/>
        </authorList>
    </citation>
    <scope>NUCLEOTIDE SEQUENCE [LARGE SCALE GENOMIC DNA]</scope>
    <source>
        <strain evidence="12">CCM 2767</strain>
    </source>
</reference>
<comment type="caution">
    <text evidence="11">The sequence shown here is derived from an EMBL/GenBank/DDBJ whole genome shotgun (WGS) entry which is preliminary data.</text>
</comment>
<feature type="site" description="Important for beta-aspartyl-AMP intermediate formation" evidence="9">
    <location>
        <position position="303"/>
    </location>
</feature>
<dbReference type="SUPFAM" id="SSF52402">
    <property type="entry name" value="Adenine nucleotide alpha hydrolases-like"/>
    <property type="match status" value="1"/>
</dbReference>
<dbReference type="PANTHER" id="PTHR43284">
    <property type="entry name" value="ASPARAGINE SYNTHETASE (GLUTAMINE-HYDROLYZING)"/>
    <property type="match status" value="1"/>
</dbReference>
<name>A0A8J3APU8_9BURK</name>
<feature type="binding site" evidence="8">
    <location>
        <position position="229"/>
    </location>
    <ligand>
        <name>ATP</name>
        <dbReference type="ChEBI" id="CHEBI:30616"/>
    </ligand>
</feature>
<dbReference type="NCBIfam" id="TIGR01536">
    <property type="entry name" value="asn_synth_AEB"/>
    <property type="match status" value="1"/>
</dbReference>
<evidence type="ECO:0000256" key="2">
    <source>
        <dbReference type="ARBA" id="ARBA00005752"/>
    </source>
</evidence>
<sequence>MTSQDGRYTIIFNGELYNFAALRHTLTGLGHRFHSTGDTEVLLAAFVHWGPDCLEHLNGMFAFAIHDRGNAHTPASVFIARDRAGEKPLYFAPSASEFWFASELKALPHQSAIDLQALNHYLSLGYIPAGMCLFSGVQKLPPAHCAKLSLDTFKLDIWRYWSLPPNQSSGAEDGEALADEAAALIEDSVRLRLVADVPVGVMLSGGLDSSLVVGAAARVSAKAVETFTISLPGSHLDEAHHAQKVASHFGTRHHVLPLQETSLQLLDGLAPFIDEPIADSSILPAWMVFGLARQQVTVALGGDGGDELFGGYSDYTTSLADASRWGWVSSPIMAGVASAAAMLPAGVRGRNRLASLRHGPLQQMIWGRPYFDQTLRRRILQRHAVNELGEELGQAEQFLLKQFLQGRDPVDSMTRTHFNSILPDDFLVKVDRASMAHSLEVRAPFLDHRLIEFAFGRLPSSWKVHNGESRRLQRILARRWLPRDLDVQRKQGFSIPLNEWLRQAGEKDLMRRMESLPALFNLDEVHALVRGHLAGRANGGRLFALIMLAIAMKNA</sequence>
<dbReference type="AlphaFoldDB" id="A0A8J3APU8"/>
<comment type="pathway">
    <text evidence="1">Amino-acid biosynthesis; L-asparagine biosynthesis; L-asparagine from L-aspartate (L-Gln route): step 1/1.</text>
</comment>
<dbReference type="InterPro" id="IPR001962">
    <property type="entry name" value="Asn_synthase"/>
</dbReference>
<dbReference type="Proteomes" id="UP000642180">
    <property type="component" value="Unassembled WGS sequence"/>
</dbReference>
<evidence type="ECO:0000256" key="8">
    <source>
        <dbReference type="PIRSR" id="PIRSR001589-2"/>
    </source>
</evidence>
<dbReference type="CDD" id="cd00712">
    <property type="entry name" value="AsnB"/>
    <property type="match status" value="1"/>
</dbReference>
<organism evidence="11 12">
    <name type="scientific">Oxalicibacterium faecigallinarum</name>
    <dbReference type="NCBI Taxonomy" id="573741"/>
    <lineage>
        <taxon>Bacteria</taxon>
        <taxon>Pseudomonadati</taxon>
        <taxon>Pseudomonadota</taxon>
        <taxon>Betaproteobacteria</taxon>
        <taxon>Burkholderiales</taxon>
        <taxon>Oxalobacteraceae</taxon>
        <taxon>Oxalicibacterium</taxon>
    </lineage>
</organism>